<dbReference type="SUPFAM" id="SSF47384">
    <property type="entry name" value="Homodimeric domain of signal transducing histidine kinase"/>
    <property type="match status" value="1"/>
</dbReference>
<feature type="domain" description="Response regulatory" evidence="9">
    <location>
        <begin position="5"/>
        <end position="120"/>
    </location>
</feature>
<dbReference type="SMART" id="SM00448">
    <property type="entry name" value="REC"/>
    <property type="match status" value="1"/>
</dbReference>
<keyword evidence="5 10" id="KW-0418">Kinase</keyword>
<organism evidence="10 11">
    <name type="scientific">Candidatus Magnetominusculus xianensis</name>
    <dbReference type="NCBI Taxonomy" id="1748249"/>
    <lineage>
        <taxon>Bacteria</taxon>
        <taxon>Pseudomonadati</taxon>
        <taxon>Nitrospirota</taxon>
        <taxon>Nitrospiria</taxon>
        <taxon>Nitrospirales</taxon>
        <taxon>Nitrospiraceae</taxon>
        <taxon>Candidatus Magnetominusculus</taxon>
    </lineage>
</organism>
<sequence>MSKSRILIVEDEWIIAANLSSALEDLGYEIASIANTGEDAIKQAEEKMPAIVLMDITLRGKMDGIEAADAIRALYDIPVVYLTSNTDEDTFRRAIDTDLFGYIIKPFEKLELKYAIEMALYKHKMENVIKEKTRQLEELNKNLEIRVKEEIEKGLQKEHLLIHQSKLVSMGEMMVAISHQWRQPLNVIGLLVQDLEEAYEFGEISREYVTEMTRDSMAQLNLMSKTITDFRDFFKPSGEKSHFSVKSAIEECISLIKLQYENNQVYIDFVVQNVNVGARTPIDSPRISEITIFGYPEEYKQVILNLISNARDAIREKRRRDFFSTGYRGEISISLADLKDSVIVEIKDNGPGISQSVIDRIFEPYYTTKEDGIGIGLYMSKVIVENHMGGKLYATSSENGARFTVEIMK</sequence>
<evidence type="ECO:0000256" key="5">
    <source>
        <dbReference type="ARBA" id="ARBA00022777"/>
    </source>
</evidence>
<feature type="domain" description="Histidine kinase" evidence="8">
    <location>
        <begin position="176"/>
        <end position="409"/>
    </location>
</feature>
<dbReference type="PROSITE" id="PS50109">
    <property type="entry name" value="HIS_KIN"/>
    <property type="match status" value="1"/>
</dbReference>
<comment type="caution">
    <text evidence="10">The sequence shown here is derived from an EMBL/GenBank/DDBJ whole genome shotgun (WGS) entry which is preliminary data.</text>
</comment>
<keyword evidence="4 10" id="KW-0808">Transferase</keyword>
<dbReference type="PRINTS" id="PR00344">
    <property type="entry name" value="BCTRLSENSOR"/>
</dbReference>
<dbReference type="Gene3D" id="1.10.287.130">
    <property type="match status" value="1"/>
</dbReference>
<dbReference type="Gene3D" id="3.30.565.10">
    <property type="entry name" value="Histidine kinase-like ATPase, C-terminal domain"/>
    <property type="match status" value="1"/>
</dbReference>
<dbReference type="EC" id="2.7.13.3" evidence="2"/>
<name>A0ABR5SEL2_9BACT</name>
<dbReference type="Gene3D" id="3.40.50.2300">
    <property type="match status" value="1"/>
</dbReference>
<dbReference type="Proteomes" id="UP000060487">
    <property type="component" value="Unassembled WGS sequence"/>
</dbReference>
<protein>
    <recommendedName>
        <fullName evidence="2">histidine kinase</fullName>
        <ecNumber evidence="2">2.7.13.3</ecNumber>
    </recommendedName>
</protein>
<evidence type="ECO:0000256" key="4">
    <source>
        <dbReference type="ARBA" id="ARBA00022679"/>
    </source>
</evidence>
<dbReference type="GO" id="GO:0004673">
    <property type="term" value="F:protein histidine kinase activity"/>
    <property type="evidence" value="ECO:0007669"/>
    <property type="project" value="UniProtKB-EC"/>
</dbReference>
<dbReference type="Pfam" id="PF00072">
    <property type="entry name" value="Response_reg"/>
    <property type="match status" value="1"/>
</dbReference>
<dbReference type="RefSeq" id="WP_085052484.1">
    <property type="nucleotide sequence ID" value="NZ_LNQR01000067.1"/>
</dbReference>
<evidence type="ECO:0000256" key="3">
    <source>
        <dbReference type="ARBA" id="ARBA00022553"/>
    </source>
</evidence>
<feature type="coiled-coil region" evidence="7">
    <location>
        <begin position="122"/>
        <end position="153"/>
    </location>
</feature>
<dbReference type="InterPro" id="IPR003661">
    <property type="entry name" value="HisK_dim/P_dom"/>
</dbReference>
<dbReference type="SUPFAM" id="SSF52172">
    <property type="entry name" value="CheY-like"/>
    <property type="match status" value="1"/>
</dbReference>
<accession>A0ABR5SEL2</accession>
<evidence type="ECO:0000313" key="10">
    <source>
        <dbReference type="EMBL" id="KWT84940.1"/>
    </source>
</evidence>
<dbReference type="InterPro" id="IPR003594">
    <property type="entry name" value="HATPase_dom"/>
</dbReference>
<keyword evidence="3 6" id="KW-0597">Phosphoprotein</keyword>
<dbReference type="InterPro" id="IPR011006">
    <property type="entry name" value="CheY-like_superfamily"/>
</dbReference>
<feature type="modified residue" description="4-aspartylphosphate" evidence="6">
    <location>
        <position position="55"/>
    </location>
</feature>
<comment type="catalytic activity">
    <reaction evidence="1">
        <text>ATP + protein L-histidine = ADP + protein N-phospho-L-histidine.</text>
        <dbReference type="EC" id="2.7.13.3"/>
    </reaction>
</comment>
<dbReference type="InterPro" id="IPR005467">
    <property type="entry name" value="His_kinase_dom"/>
</dbReference>
<dbReference type="InterPro" id="IPR004358">
    <property type="entry name" value="Sig_transdc_His_kin-like_C"/>
</dbReference>
<evidence type="ECO:0000256" key="2">
    <source>
        <dbReference type="ARBA" id="ARBA00012438"/>
    </source>
</evidence>
<evidence type="ECO:0000313" key="11">
    <source>
        <dbReference type="Proteomes" id="UP000060487"/>
    </source>
</evidence>
<dbReference type="InterPro" id="IPR001789">
    <property type="entry name" value="Sig_transdc_resp-reg_receiver"/>
</dbReference>
<gene>
    <name evidence="10" type="ORF">ASN18_1870</name>
</gene>
<dbReference type="SUPFAM" id="SSF55874">
    <property type="entry name" value="ATPase domain of HSP90 chaperone/DNA topoisomerase II/histidine kinase"/>
    <property type="match status" value="1"/>
</dbReference>
<dbReference type="CDD" id="cd17534">
    <property type="entry name" value="REC_DC-like"/>
    <property type="match status" value="1"/>
</dbReference>
<keyword evidence="11" id="KW-1185">Reference proteome</keyword>
<evidence type="ECO:0000256" key="7">
    <source>
        <dbReference type="SAM" id="Coils"/>
    </source>
</evidence>
<reference evidence="10 11" key="1">
    <citation type="submission" date="2015-11" db="EMBL/GenBank/DDBJ databases">
        <authorList>
            <person name="Lin W."/>
        </authorList>
    </citation>
    <scope>NUCLEOTIDE SEQUENCE [LARGE SCALE GENOMIC DNA]</scope>
    <source>
        <strain evidence="10 11">HCH-1</strain>
    </source>
</reference>
<dbReference type="PROSITE" id="PS50110">
    <property type="entry name" value="RESPONSE_REGULATORY"/>
    <property type="match status" value="1"/>
</dbReference>
<dbReference type="CDD" id="cd00082">
    <property type="entry name" value="HisKA"/>
    <property type="match status" value="1"/>
</dbReference>
<dbReference type="Pfam" id="PF02518">
    <property type="entry name" value="HATPase_c"/>
    <property type="match status" value="1"/>
</dbReference>
<evidence type="ECO:0000259" key="9">
    <source>
        <dbReference type="PROSITE" id="PS50110"/>
    </source>
</evidence>
<evidence type="ECO:0000256" key="6">
    <source>
        <dbReference type="PROSITE-ProRule" id="PRU00169"/>
    </source>
</evidence>
<dbReference type="PANTHER" id="PTHR43047:SF72">
    <property type="entry name" value="OSMOSENSING HISTIDINE PROTEIN KINASE SLN1"/>
    <property type="match status" value="1"/>
</dbReference>
<keyword evidence="7" id="KW-0175">Coiled coil</keyword>
<dbReference type="SMART" id="SM00387">
    <property type="entry name" value="HATPase_c"/>
    <property type="match status" value="1"/>
</dbReference>
<dbReference type="InterPro" id="IPR036097">
    <property type="entry name" value="HisK_dim/P_sf"/>
</dbReference>
<evidence type="ECO:0000256" key="1">
    <source>
        <dbReference type="ARBA" id="ARBA00000085"/>
    </source>
</evidence>
<dbReference type="InterPro" id="IPR036890">
    <property type="entry name" value="HATPase_C_sf"/>
</dbReference>
<evidence type="ECO:0000259" key="8">
    <source>
        <dbReference type="PROSITE" id="PS50109"/>
    </source>
</evidence>
<dbReference type="EMBL" id="LNQR01000067">
    <property type="protein sequence ID" value="KWT84940.1"/>
    <property type="molecule type" value="Genomic_DNA"/>
</dbReference>
<proteinExistence type="predicted"/>
<dbReference type="PANTHER" id="PTHR43047">
    <property type="entry name" value="TWO-COMPONENT HISTIDINE PROTEIN KINASE"/>
    <property type="match status" value="1"/>
</dbReference>